<feature type="modified residue" description="4-aspartylphosphate" evidence="1">
    <location>
        <position position="55"/>
    </location>
</feature>
<feature type="domain" description="Response regulatory" evidence="2">
    <location>
        <begin position="4"/>
        <end position="117"/>
    </location>
</feature>
<comment type="caution">
    <text evidence="4">The sequence shown here is derived from an EMBL/GenBank/DDBJ whole genome shotgun (WGS) entry which is preliminary data.</text>
</comment>
<dbReference type="InterPro" id="IPR007492">
    <property type="entry name" value="LytTR_DNA-bd_dom"/>
</dbReference>
<dbReference type="InterPro" id="IPR011006">
    <property type="entry name" value="CheY-like_superfamily"/>
</dbReference>
<protein>
    <submittedName>
        <fullName evidence="4">LytTR family two component transcriptional regulator</fullName>
    </submittedName>
</protein>
<sequence>MKISTVIIDDEPLARQRIANLLKTIDDIEVVEECATGKKAIESINELNPALIFLDIKLKDMTGFDVLQQIEKSARPVIIFVTAFDQFALKAFEYFALDYLQKPFKDERFYESTNKAIEIIKQKQSSLLENNLQNLLDYVNNNTKKHDSTLKKLPVKLGNKIVFINNEDIKYILASGYYAEIYTESKKHLLRASLSNLIEDLDKENFIRIHRSTILNLNYIQELINSNFGEIDVKMADNKLFRISKSFKKEFLIKMGLS</sequence>
<dbReference type="PANTHER" id="PTHR37299">
    <property type="entry name" value="TRANSCRIPTIONAL REGULATOR-RELATED"/>
    <property type="match status" value="1"/>
</dbReference>
<dbReference type="Gene3D" id="2.40.50.1020">
    <property type="entry name" value="LytTr DNA-binding domain"/>
    <property type="match status" value="1"/>
</dbReference>
<dbReference type="SMART" id="SM00850">
    <property type="entry name" value="LytTR"/>
    <property type="match status" value="1"/>
</dbReference>
<dbReference type="Proteomes" id="UP000248987">
    <property type="component" value="Unassembled WGS sequence"/>
</dbReference>
<dbReference type="PROSITE" id="PS50110">
    <property type="entry name" value="RESPONSE_REGULATORY"/>
    <property type="match status" value="1"/>
</dbReference>
<evidence type="ECO:0000259" key="2">
    <source>
        <dbReference type="PROSITE" id="PS50110"/>
    </source>
</evidence>
<gene>
    <name evidence="4" type="ORF">LX77_03206</name>
</gene>
<dbReference type="Pfam" id="PF00072">
    <property type="entry name" value="Response_reg"/>
    <property type="match status" value="1"/>
</dbReference>
<dbReference type="PANTHER" id="PTHR37299:SF1">
    <property type="entry name" value="STAGE 0 SPORULATION PROTEIN A HOMOLOG"/>
    <property type="match status" value="1"/>
</dbReference>
<dbReference type="Gene3D" id="3.40.50.2300">
    <property type="match status" value="1"/>
</dbReference>
<dbReference type="PROSITE" id="PS50930">
    <property type="entry name" value="HTH_LYTTR"/>
    <property type="match status" value="1"/>
</dbReference>
<dbReference type="SUPFAM" id="SSF52172">
    <property type="entry name" value="CheY-like"/>
    <property type="match status" value="1"/>
</dbReference>
<dbReference type="SMART" id="SM00448">
    <property type="entry name" value="REC"/>
    <property type="match status" value="1"/>
</dbReference>
<evidence type="ECO:0000259" key="3">
    <source>
        <dbReference type="PROSITE" id="PS50930"/>
    </source>
</evidence>
<name>A0A327RVB1_9FLAO</name>
<keyword evidence="5" id="KW-1185">Reference proteome</keyword>
<dbReference type="InterPro" id="IPR046947">
    <property type="entry name" value="LytR-like"/>
</dbReference>
<evidence type="ECO:0000313" key="4">
    <source>
        <dbReference type="EMBL" id="RAJ19992.1"/>
    </source>
</evidence>
<proteinExistence type="predicted"/>
<dbReference type="AlphaFoldDB" id="A0A327RVB1"/>
<evidence type="ECO:0000256" key="1">
    <source>
        <dbReference type="PROSITE-ProRule" id="PRU00169"/>
    </source>
</evidence>
<dbReference type="InterPro" id="IPR001789">
    <property type="entry name" value="Sig_transdc_resp-reg_receiver"/>
</dbReference>
<dbReference type="GO" id="GO:0003677">
    <property type="term" value="F:DNA binding"/>
    <property type="evidence" value="ECO:0007669"/>
    <property type="project" value="InterPro"/>
</dbReference>
<evidence type="ECO:0000313" key="5">
    <source>
        <dbReference type="Proteomes" id="UP000248987"/>
    </source>
</evidence>
<reference evidence="4 5" key="1">
    <citation type="submission" date="2018-06" db="EMBL/GenBank/DDBJ databases">
        <title>Genomic Encyclopedia of Archaeal and Bacterial Type Strains, Phase II (KMG-II): from individual species to whole genera.</title>
        <authorList>
            <person name="Goeker M."/>
        </authorList>
    </citation>
    <scope>NUCLEOTIDE SEQUENCE [LARGE SCALE GENOMIC DNA]</scope>
    <source>
        <strain evidence="4 5">DSM 12408</strain>
    </source>
</reference>
<organism evidence="4 5">
    <name type="scientific">Gelidibacter algens</name>
    <dbReference type="NCBI Taxonomy" id="49280"/>
    <lineage>
        <taxon>Bacteria</taxon>
        <taxon>Pseudomonadati</taxon>
        <taxon>Bacteroidota</taxon>
        <taxon>Flavobacteriia</taxon>
        <taxon>Flavobacteriales</taxon>
        <taxon>Flavobacteriaceae</taxon>
        <taxon>Gelidibacter</taxon>
    </lineage>
</organism>
<accession>A0A327RVB1</accession>
<feature type="domain" description="HTH LytTR-type" evidence="3">
    <location>
        <begin position="153"/>
        <end position="223"/>
    </location>
</feature>
<dbReference type="GO" id="GO:0000156">
    <property type="term" value="F:phosphorelay response regulator activity"/>
    <property type="evidence" value="ECO:0007669"/>
    <property type="project" value="InterPro"/>
</dbReference>
<keyword evidence="1" id="KW-0597">Phosphoprotein</keyword>
<dbReference type="RefSeq" id="WP_245905337.1">
    <property type="nucleotide sequence ID" value="NZ_QLLQ01000016.1"/>
</dbReference>
<dbReference type="EMBL" id="QLLQ01000016">
    <property type="protein sequence ID" value="RAJ19992.1"/>
    <property type="molecule type" value="Genomic_DNA"/>
</dbReference>
<dbReference type="Pfam" id="PF04397">
    <property type="entry name" value="LytTR"/>
    <property type="match status" value="1"/>
</dbReference>